<evidence type="ECO:0000313" key="3">
    <source>
        <dbReference type="Proteomes" id="UP001519460"/>
    </source>
</evidence>
<organism evidence="2 3">
    <name type="scientific">Batillaria attramentaria</name>
    <dbReference type="NCBI Taxonomy" id="370345"/>
    <lineage>
        <taxon>Eukaryota</taxon>
        <taxon>Metazoa</taxon>
        <taxon>Spiralia</taxon>
        <taxon>Lophotrochozoa</taxon>
        <taxon>Mollusca</taxon>
        <taxon>Gastropoda</taxon>
        <taxon>Caenogastropoda</taxon>
        <taxon>Sorbeoconcha</taxon>
        <taxon>Cerithioidea</taxon>
        <taxon>Batillariidae</taxon>
        <taxon>Batillaria</taxon>
    </lineage>
</organism>
<protein>
    <submittedName>
        <fullName evidence="2">Uncharacterized protein</fullName>
    </submittedName>
</protein>
<dbReference type="Proteomes" id="UP001519460">
    <property type="component" value="Unassembled WGS sequence"/>
</dbReference>
<proteinExistence type="predicted"/>
<feature type="region of interest" description="Disordered" evidence="1">
    <location>
        <begin position="78"/>
        <end position="99"/>
    </location>
</feature>
<accession>A0ABD0J4C1</accession>
<name>A0ABD0J4C1_9CAEN</name>
<sequence length="99" mass="11238">MFIFYPVGPCGPVPGLPGYTWPQLRRPNDVNSEVHVVLCVGSCLPWSLRGELCAREATFAWLVVMLSRAHRDCCWARERPDRQGRPPSCEGRQSRLGER</sequence>
<evidence type="ECO:0000313" key="2">
    <source>
        <dbReference type="EMBL" id="KAK7459712.1"/>
    </source>
</evidence>
<dbReference type="AlphaFoldDB" id="A0ABD0J4C1"/>
<comment type="caution">
    <text evidence="2">The sequence shown here is derived from an EMBL/GenBank/DDBJ whole genome shotgun (WGS) entry which is preliminary data.</text>
</comment>
<dbReference type="EMBL" id="JACVVK020000656">
    <property type="protein sequence ID" value="KAK7459712.1"/>
    <property type="molecule type" value="Genomic_DNA"/>
</dbReference>
<reference evidence="2 3" key="1">
    <citation type="journal article" date="2023" name="Sci. Data">
        <title>Genome assembly of the Korean intertidal mud-creeper Batillaria attramentaria.</title>
        <authorList>
            <person name="Patra A.K."/>
            <person name="Ho P.T."/>
            <person name="Jun S."/>
            <person name="Lee S.J."/>
            <person name="Kim Y."/>
            <person name="Won Y.J."/>
        </authorList>
    </citation>
    <scope>NUCLEOTIDE SEQUENCE [LARGE SCALE GENOMIC DNA]</scope>
    <source>
        <strain evidence="2">Wonlab-2016</strain>
    </source>
</reference>
<evidence type="ECO:0000256" key="1">
    <source>
        <dbReference type="SAM" id="MobiDB-lite"/>
    </source>
</evidence>
<keyword evidence="3" id="KW-1185">Reference proteome</keyword>
<gene>
    <name evidence="2" type="ORF">BaRGS_00038984</name>
</gene>